<protein>
    <recommendedName>
        <fullName evidence="3">Transposase</fullName>
    </recommendedName>
</protein>
<name>A0ABR6CWK6_9BACI</name>
<evidence type="ECO:0000313" key="2">
    <source>
        <dbReference type="Proteomes" id="UP000626697"/>
    </source>
</evidence>
<dbReference type="Proteomes" id="UP000626697">
    <property type="component" value="Unassembled WGS sequence"/>
</dbReference>
<reference evidence="1 2" key="1">
    <citation type="submission" date="2020-08" db="EMBL/GenBank/DDBJ databases">
        <title>Genomic Encyclopedia of Type Strains, Phase IV (KMG-IV): sequencing the most valuable type-strain genomes for metagenomic binning, comparative biology and taxonomic classification.</title>
        <authorList>
            <person name="Goeker M."/>
        </authorList>
    </citation>
    <scope>NUCLEOTIDE SEQUENCE [LARGE SCALE GENOMIC DNA]</scope>
    <source>
        <strain evidence="1 2">DSM 105481</strain>
    </source>
</reference>
<proteinExistence type="predicted"/>
<organism evidence="1 2">
    <name type="scientific">Peribacillus huizhouensis</name>
    <dbReference type="NCBI Taxonomy" id="1501239"/>
    <lineage>
        <taxon>Bacteria</taxon>
        <taxon>Bacillati</taxon>
        <taxon>Bacillota</taxon>
        <taxon>Bacilli</taxon>
        <taxon>Bacillales</taxon>
        <taxon>Bacillaceae</taxon>
        <taxon>Peribacillus</taxon>
    </lineage>
</organism>
<sequence length="57" mass="6484">MKKETKKIESQTPVPVESSVEALQGRIAHLEMGNVYLEKLNALVQMQEKLQIKSKCK</sequence>
<comment type="caution">
    <text evidence="1">The sequence shown here is derived from an EMBL/GenBank/DDBJ whole genome shotgun (WGS) entry which is preliminary data.</text>
</comment>
<gene>
    <name evidence="1" type="ORF">HNP81_004770</name>
</gene>
<evidence type="ECO:0008006" key="3">
    <source>
        <dbReference type="Google" id="ProtNLM"/>
    </source>
</evidence>
<evidence type="ECO:0000313" key="1">
    <source>
        <dbReference type="EMBL" id="MBA9029395.1"/>
    </source>
</evidence>
<accession>A0ABR6CWK6</accession>
<dbReference type="EMBL" id="JACJHX010000037">
    <property type="protein sequence ID" value="MBA9029395.1"/>
    <property type="molecule type" value="Genomic_DNA"/>
</dbReference>
<keyword evidence="2" id="KW-1185">Reference proteome</keyword>